<keyword evidence="1" id="KW-0812">Transmembrane</keyword>
<comment type="caution">
    <text evidence="2">The sequence shown here is derived from an EMBL/GenBank/DDBJ whole genome shotgun (WGS) entry which is preliminary data.</text>
</comment>
<protein>
    <submittedName>
        <fullName evidence="2">Uncharacterized protein</fullName>
    </submittedName>
</protein>
<feature type="transmembrane region" description="Helical" evidence="1">
    <location>
        <begin position="12"/>
        <end position="34"/>
    </location>
</feature>
<keyword evidence="1" id="KW-0472">Membrane</keyword>
<dbReference type="EMBL" id="VRYY01000578">
    <property type="protein sequence ID" value="MBG3878435.1"/>
    <property type="molecule type" value="Genomic_DNA"/>
</dbReference>
<evidence type="ECO:0000313" key="3">
    <source>
        <dbReference type="Proteomes" id="UP001194469"/>
    </source>
</evidence>
<keyword evidence="3" id="KW-1185">Reference proteome</keyword>
<organism evidence="2 3">
    <name type="scientific">Nitratidesulfovibrio oxamicus</name>
    <dbReference type="NCBI Taxonomy" id="32016"/>
    <lineage>
        <taxon>Bacteria</taxon>
        <taxon>Pseudomonadati</taxon>
        <taxon>Thermodesulfobacteriota</taxon>
        <taxon>Desulfovibrionia</taxon>
        <taxon>Desulfovibrionales</taxon>
        <taxon>Desulfovibrionaceae</taxon>
        <taxon>Nitratidesulfovibrio</taxon>
    </lineage>
</organism>
<reference evidence="2 3" key="1">
    <citation type="submission" date="2019-08" db="EMBL/GenBank/DDBJ databases">
        <authorList>
            <person name="Luo N."/>
        </authorList>
    </citation>
    <scope>NUCLEOTIDE SEQUENCE [LARGE SCALE GENOMIC DNA]</scope>
    <source>
        <strain evidence="2 3">NCIMB 9442</strain>
    </source>
</reference>
<dbReference type="Proteomes" id="UP001194469">
    <property type="component" value="Unassembled WGS sequence"/>
</dbReference>
<name>A0ABS0J8G5_9BACT</name>
<sequence>MSNIVEKLRCDALMFQRVVIILLVVVDHFVWFGMGVSDGVSIEYVVCIEMLRILAVIFALMATTREAMNRILTAMMVYCLLISLIGGYSHSGYHYRIMPSGDDDFMYFRRGFDVKPNIGVLFLSSCVYLFIIYFAHKLGKNSKE</sequence>
<feature type="transmembrane region" description="Helical" evidence="1">
    <location>
        <begin position="75"/>
        <end position="97"/>
    </location>
</feature>
<evidence type="ECO:0000313" key="2">
    <source>
        <dbReference type="EMBL" id="MBG3878435.1"/>
    </source>
</evidence>
<feature type="transmembrane region" description="Helical" evidence="1">
    <location>
        <begin position="40"/>
        <end position="63"/>
    </location>
</feature>
<dbReference type="RefSeq" id="WP_196610356.1">
    <property type="nucleotide sequence ID" value="NZ_VRYY01000578.1"/>
</dbReference>
<proteinExistence type="predicted"/>
<feature type="transmembrane region" description="Helical" evidence="1">
    <location>
        <begin position="117"/>
        <end position="135"/>
    </location>
</feature>
<keyword evidence="1" id="KW-1133">Transmembrane helix</keyword>
<gene>
    <name evidence="2" type="ORF">FVW20_15805</name>
</gene>
<accession>A0ABS0J8G5</accession>
<evidence type="ECO:0000256" key="1">
    <source>
        <dbReference type="SAM" id="Phobius"/>
    </source>
</evidence>